<dbReference type="OrthoDB" id="9815641at2"/>
<evidence type="ECO:0000313" key="16">
    <source>
        <dbReference type="Proteomes" id="UP000183924"/>
    </source>
</evidence>
<evidence type="ECO:0000313" key="15">
    <source>
        <dbReference type="EMBL" id="OIZ95049.1"/>
    </source>
</evidence>
<dbReference type="InterPro" id="IPR029026">
    <property type="entry name" value="tRNA_m1G_MTases_N"/>
</dbReference>
<dbReference type="GO" id="GO:0005737">
    <property type="term" value="C:cytoplasm"/>
    <property type="evidence" value="ECO:0007669"/>
    <property type="project" value="UniProtKB-SubCell"/>
</dbReference>
<dbReference type="PIRSF" id="PIRSF015601">
    <property type="entry name" value="MTase_slr0722"/>
    <property type="match status" value="1"/>
</dbReference>
<protein>
    <recommendedName>
        <fullName evidence="4 12">Ribosomal RNA small subunit methyltransferase E</fullName>
        <ecNumber evidence="3 12">2.1.1.193</ecNumber>
    </recommendedName>
</protein>
<dbReference type="EMBL" id="LUKY01000032">
    <property type="protein sequence ID" value="OIZ95049.1"/>
    <property type="molecule type" value="Genomic_DNA"/>
</dbReference>
<dbReference type="Pfam" id="PF20260">
    <property type="entry name" value="PUA_4"/>
    <property type="match status" value="1"/>
</dbReference>
<evidence type="ECO:0000256" key="3">
    <source>
        <dbReference type="ARBA" id="ARBA00012328"/>
    </source>
</evidence>
<evidence type="ECO:0000256" key="2">
    <source>
        <dbReference type="ARBA" id="ARBA00005528"/>
    </source>
</evidence>
<dbReference type="InterPro" id="IPR006700">
    <property type="entry name" value="RsmE"/>
</dbReference>
<dbReference type="CDD" id="cd18084">
    <property type="entry name" value="RsmE-like"/>
    <property type="match status" value="1"/>
</dbReference>
<dbReference type="InterPro" id="IPR046887">
    <property type="entry name" value="RsmE_PUA-like"/>
</dbReference>
<comment type="caution">
    <text evidence="15">The sequence shown here is derived from an EMBL/GenBank/DDBJ whole genome shotgun (WGS) entry which is preliminary data.</text>
</comment>
<evidence type="ECO:0000256" key="1">
    <source>
        <dbReference type="ARBA" id="ARBA00004496"/>
    </source>
</evidence>
<accession>A0A1J8NI75</accession>
<dbReference type="Pfam" id="PF04452">
    <property type="entry name" value="Methyltrans_RNA"/>
    <property type="match status" value="1"/>
</dbReference>
<dbReference type="Gene3D" id="3.40.1280.10">
    <property type="match status" value="1"/>
</dbReference>
<keyword evidence="5 12" id="KW-0963">Cytoplasm</keyword>
<name>A0A1J8NI75_9COXI</name>
<dbReference type="PANTHER" id="PTHR30027">
    <property type="entry name" value="RIBOSOMAL RNA SMALL SUBUNIT METHYLTRANSFERASE E"/>
    <property type="match status" value="1"/>
</dbReference>
<dbReference type="Proteomes" id="UP000183924">
    <property type="component" value="Unassembled WGS sequence"/>
</dbReference>
<comment type="function">
    <text evidence="10 12">Specifically methylates the N3 position of the uracil ring of uridine 1498 (m3U1498) in 16S rRNA. Acts on the fully assembled 30S ribosomal subunit.</text>
</comment>
<dbReference type="STRING" id="1225476.A1D18_02825"/>
<evidence type="ECO:0000256" key="12">
    <source>
        <dbReference type="PIRNR" id="PIRNR015601"/>
    </source>
</evidence>
<gene>
    <name evidence="15" type="ORF">A1D18_02825</name>
</gene>
<evidence type="ECO:0000256" key="9">
    <source>
        <dbReference type="ARBA" id="ARBA00022691"/>
    </source>
</evidence>
<keyword evidence="7 12" id="KW-0489">Methyltransferase</keyword>
<evidence type="ECO:0000256" key="5">
    <source>
        <dbReference type="ARBA" id="ARBA00022490"/>
    </source>
</evidence>
<evidence type="ECO:0000259" key="13">
    <source>
        <dbReference type="Pfam" id="PF04452"/>
    </source>
</evidence>
<comment type="similarity">
    <text evidence="2 12">Belongs to the RNA methyltransferase RsmE family.</text>
</comment>
<dbReference type="Gene3D" id="2.40.240.20">
    <property type="entry name" value="Hypothetical PUA domain-like, domain 1"/>
    <property type="match status" value="1"/>
</dbReference>
<dbReference type="RefSeq" id="WP_071662311.1">
    <property type="nucleotide sequence ID" value="NZ_LUKY01000032.1"/>
</dbReference>
<keyword evidence="6 12" id="KW-0698">rRNA processing</keyword>
<dbReference type="NCBIfam" id="TIGR00046">
    <property type="entry name" value="RsmE family RNA methyltransferase"/>
    <property type="match status" value="1"/>
</dbReference>
<comment type="catalytic activity">
    <reaction evidence="11 12">
        <text>uridine(1498) in 16S rRNA + S-adenosyl-L-methionine = N(3)-methyluridine(1498) in 16S rRNA + S-adenosyl-L-homocysteine + H(+)</text>
        <dbReference type="Rhea" id="RHEA:42920"/>
        <dbReference type="Rhea" id="RHEA-COMP:10283"/>
        <dbReference type="Rhea" id="RHEA-COMP:10284"/>
        <dbReference type="ChEBI" id="CHEBI:15378"/>
        <dbReference type="ChEBI" id="CHEBI:57856"/>
        <dbReference type="ChEBI" id="CHEBI:59789"/>
        <dbReference type="ChEBI" id="CHEBI:65315"/>
        <dbReference type="ChEBI" id="CHEBI:74502"/>
        <dbReference type="EC" id="2.1.1.193"/>
    </reaction>
</comment>
<sequence length="241" mass="26769">MRLTRIYQPQALNTEQIINLSKEAAGHLIRVLRLQVGDEFIVFNGQAGEFRATIIELNKSTVSVKLGEFSAVNRESPLKITLAQAVLRSDKMDYMLQKAVELGVTRFIPLLTAYSTLKLAPERWQKRCLHWQGVMLAACEQSGRTRLPKLENPMTFDVATTAIKVEQRIILQPEAKQNINSLPPCQSVALLVGPEGGWSENEQKCARVAAYHAMQVGPRVLRSETAGLAAVSILQSLYGDL</sequence>
<dbReference type="SUPFAM" id="SSF75217">
    <property type="entry name" value="alpha/beta knot"/>
    <property type="match status" value="1"/>
</dbReference>
<evidence type="ECO:0000256" key="8">
    <source>
        <dbReference type="ARBA" id="ARBA00022679"/>
    </source>
</evidence>
<keyword evidence="16" id="KW-1185">Reference proteome</keyword>
<dbReference type="GO" id="GO:0070475">
    <property type="term" value="P:rRNA base methylation"/>
    <property type="evidence" value="ECO:0007669"/>
    <property type="project" value="TreeGrafter"/>
</dbReference>
<evidence type="ECO:0000256" key="4">
    <source>
        <dbReference type="ARBA" id="ARBA00013673"/>
    </source>
</evidence>
<feature type="domain" description="Ribosomal RNA small subunit methyltransferase E methyltransferase" evidence="13">
    <location>
        <begin position="75"/>
        <end position="235"/>
    </location>
</feature>
<evidence type="ECO:0000256" key="6">
    <source>
        <dbReference type="ARBA" id="ARBA00022552"/>
    </source>
</evidence>
<dbReference type="GO" id="GO:0070042">
    <property type="term" value="F:rRNA (uridine-N3-)-methyltransferase activity"/>
    <property type="evidence" value="ECO:0007669"/>
    <property type="project" value="TreeGrafter"/>
</dbReference>
<evidence type="ECO:0000256" key="10">
    <source>
        <dbReference type="ARBA" id="ARBA00025699"/>
    </source>
</evidence>
<keyword evidence="8 12" id="KW-0808">Transferase</keyword>
<keyword evidence="9 12" id="KW-0949">S-adenosyl-L-methionine</keyword>
<dbReference type="InterPro" id="IPR015947">
    <property type="entry name" value="PUA-like_sf"/>
</dbReference>
<proteinExistence type="inferred from homology"/>
<dbReference type="PANTHER" id="PTHR30027:SF3">
    <property type="entry name" value="16S RRNA (URACIL(1498)-N(3))-METHYLTRANSFERASE"/>
    <property type="match status" value="1"/>
</dbReference>
<dbReference type="NCBIfam" id="NF008692">
    <property type="entry name" value="PRK11713.1-5"/>
    <property type="match status" value="1"/>
</dbReference>
<comment type="subcellular location">
    <subcellularLocation>
        <location evidence="1 12">Cytoplasm</location>
    </subcellularLocation>
</comment>
<organism evidence="15 16">
    <name type="scientific">Candidatus Rickettsiella isopodorum</name>
    <dbReference type="NCBI Taxonomy" id="1225476"/>
    <lineage>
        <taxon>Bacteria</taxon>
        <taxon>Pseudomonadati</taxon>
        <taxon>Pseudomonadota</taxon>
        <taxon>Gammaproteobacteria</taxon>
        <taxon>Legionellales</taxon>
        <taxon>Coxiellaceae</taxon>
        <taxon>Rickettsiella</taxon>
    </lineage>
</organism>
<feature type="domain" description="Ribosomal RNA small subunit methyltransferase E PUA-like" evidence="14">
    <location>
        <begin position="21"/>
        <end position="66"/>
    </location>
</feature>
<dbReference type="InterPro" id="IPR046886">
    <property type="entry name" value="RsmE_MTase_dom"/>
</dbReference>
<dbReference type="EC" id="2.1.1.193" evidence="3 12"/>
<dbReference type="InterPro" id="IPR029028">
    <property type="entry name" value="Alpha/beta_knot_MTases"/>
</dbReference>
<dbReference type="AlphaFoldDB" id="A0A1J8NI75"/>
<dbReference type="SUPFAM" id="SSF88697">
    <property type="entry name" value="PUA domain-like"/>
    <property type="match status" value="1"/>
</dbReference>
<evidence type="ECO:0000259" key="14">
    <source>
        <dbReference type="Pfam" id="PF20260"/>
    </source>
</evidence>
<reference evidence="15 16" key="1">
    <citation type="submission" date="2016-03" db="EMBL/GenBank/DDBJ databases">
        <title>Comparative genomics of Rickettsiella.</title>
        <authorList>
            <person name="Chandler C."/>
            <person name="Wang Y."/>
        </authorList>
    </citation>
    <scope>NUCLEOTIDE SEQUENCE [LARGE SCALE GENOMIC DNA]</scope>
    <source>
        <strain evidence="15 16">RCFS May 2013</strain>
    </source>
</reference>
<evidence type="ECO:0000256" key="11">
    <source>
        <dbReference type="ARBA" id="ARBA00047944"/>
    </source>
</evidence>
<evidence type="ECO:0000256" key="7">
    <source>
        <dbReference type="ARBA" id="ARBA00022603"/>
    </source>
</evidence>